<dbReference type="CDD" id="cd06170">
    <property type="entry name" value="LuxR_C_like"/>
    <property type="match status" value="1"/>
</dbReference>
<protein>
    <submittedName>
        <fullName evidence="2">AAA family ATPase</fullName>
    </submittedName>
</protein>
<dbReference type="InterPro" id="IPR041664">
    <property type="entry name" value="AAA_16"/>
</dbReference>
<feature type="domain" description="HTH luxR-type" evidence="1">
    <location>
        <begin position="643"/>
        <end position="709"/>
    </location>
</feature>
<gene>
    <name evidence="2" type="ORF">FKR81_01485</name>
</gene>
<dbReference type="GO" id="GO:0006355">
    <property type="term" value="P:regulation of DNA-templated transcription"/>
    <property type="evidence" value="ECO:0007669"/>
    <property type="project" value="InterPro"/>
</dbReference>
<keyword evidence="3" id="KW-1185">Reference proteome</keyword>
<dbReference type="InterPro" id="IPR058852">
    <property type="entry name" value="HTH_77"/>
</dbReference>
<dbReference type="Pfam" id="PF25872">
    <property type="entry name" value="HTH_77"/>
    <property type="match status" value="1"/>
</dbReference>
<dbReference type="GO" id="GO:0003677">
    <property type="term" value="F:DNA binding"/>
    <property type="evidence" value="ECO:0007669"/>
    <property type="project" value="InterPro"/>
</dbReference>
<dbReference type="PANTHER" id="PTHR47691">
    <property type="entry name" value="REGULATOR-RELATED"/>
    <property type="match status" value="1"/>
</dbReference>
<evidence type="ECO:0000313" key="3">
    <source>
        <dbReference type="Proteomes" id="UP000316639"/>
    </source>
</evidence>
<evidence type="ECO:0000313" key="2">
    <source>
        <dbReference type="EMBL" id="TWP54255.1"/>
    </source>
</evidence>
<dbReference type="PROSITE" id="PS50043">
    <property type="entry name" value="HTH_LUXR_2"/>
    <property type="match status" value="1"/>
</dbReference>
<dbReference type="PANTHER" id="PTHR47691:SF3">
    <property type="entry name" value="HTH-TYPE TRANSCRIPTIONAL REGULATOR RV0890C-RELATED"/>
    <property type="match status" value="1"/>
</dbReference>
<dbReference type="PRINTS" id="PR00364">
    <property type="entry name" value="DISEASERSIST"/>
</dbReference>
<dbReference type="InterPro" id="IPR011990">
    <property type="entry name" value="TPR-like_helical_dom_sf"/>
</dbReference>
<accession>A0A563F2S3</accession>
<proteinExistence type="predicted"/>
<dbReference type="Gene3D" id="3.40.50.300">
    <property type="entry name" value="P-loop containing nucleotide triphosphate hydrolases"/>
    <property type="match status" value="1"/>
</dbReference>
<reference evidence="2 3" key="1">
    <citation type="submission" date="2019-07" db="EMBL/GenBank/DDBJ databases">
        <title>Lentzea xizangensis sp. nov., isolated from Qinghai-Tibetan Plateau Soils.</title>
        <authorList>
            <person name="Huang J."/>
        </authorList>
    </citation>
    <scope>NUCLEOTIDE SEQUENCE [LARGE SCALE GENOMIC DNA]</scope>
    <source>
        <strain evidence="2 3">FXJ1.1311</strain>
    </source>
</reference>
<dbReference type="OrthoDB" id="9812579at2"/>
<dbReference type="InterPro" id="IPR027417">
    <property type="entry name" value="P-loop_NTPase"/>
</dbReference>
<dbReference type="InterPro" id="IPR016032">
    <property type="entry name" value="Sig_transdc_resp-reg_C-effctor"/>
</dbReference>
<dbReference type="SUPFAM" id="SSF52540">
    <property type="entry name" value="P-loop containing nucleoside triphosphate hydrolases"/>
    <property type="match status" value="1"/>
</dbReference>
<dbReference type="EMBL" id="VOBR01000001">
    <property type="protein sequence ID" value="TWP54255.1"/>
    <property type="molecule type" value="Genomic_DNA"/>
</dbReference>
<sequence length="709" mass="76822">MFANSGRVVANAFVGREHELSSLRTALRANRLTSLVGPGGIGKTRLVRELARRSTKDFRIVELAALTDENALLDFVAAALGVREKPGECPLSAIVARAETQSFVLVLDNCEHVVEECGALVERLLRHCRGLRVVVTSREPLSLPGEVVLRLGPLPADVAAKLFTDRAGIDGALTEQDRAAISRICDNVEGLPLAVELAARRARATCVREVADGLADMLHHDLRATIEWSYRLLSPPEKALLREVSLLVNGFTLDAAGAICPVGDVLPTLLRLAAKSLIERTAAPEGSIRFRMPESIRVFAAEQLRRTGGEPAAWTRTLDWLTALTLPLRDDVYVPQSFTLEVDAERDNLLAAVRRMTESGERPDDRVLLTTALARGWQFSGRVTAALRMLEQVLADVPASPNRAVALQSVAWGQDSLGNAAEATGAAAEAVRCARANGQVSLEMRSLNSVGCVLGRSDRYATAEAVYRHAVAIAPPEQPMAAALLQHNHAWMLVSAGEHDRAAELLARCLPVYRHHLAGPDLVHILHTASAVDLALGRYADARELLLETLRIAPSNTNSLPHVTEGLGVLAVHDGQPVLALVHFAAATAYRTRMQRVASSGWCRQIEAAADDARAAVSAKDLQAAERRGRAMSEDALRAFLVAEPESATLTTRELEVVRHLADGDGNQEIARRLGMASRTVSCHLERVKEKLGIHDRSGLQQWYLVEHG</sequence>
<dbReference type="InterPro" id="IPR036388">
    <property type="entry name" value="WH-like_DNA-bd_sf"/>
</dbReference>
<evidence type="ECO:0000259" key="1">
    <source>
        <dbReference type="PROSITE" id="PS50043"/>
    </source>
</evidence>
<name>A0A563F2S3_9PSEU</name>
<dbReference type="SUPFAM" id="SSF46894">
    <property type="entry name" value="C-terminal effector domain of the bipartite response regulators"/>
    <property type="match status" value="1"/>
</dbReference>
<dbReference type="SUPFAM" id="SSF48452">
    <property type="entry name" value="TPR-like"/>
    <property type="match status" value="1"/>
</dbReference>
<organism evidence="2 3">
    <name type="scientific">Lentzea tibetensis</name>
    <dbReference type="NCBI Taxonomy" id="2591470"/>
    <lineage>
        <taxon>Bacteria</taxon>
        <taxon>Bacillati</taxon>
        <taxon>Actinomycetota</taxon>
        <taxon>Actinomycetes</taxon>
        <taxon>Pseudonocardiales</taxon>
        <taxon>Pseudonocardiaceae</taxon>
        <taxon>Lentzea</taxon>
    </lineage>
</organism>
<dbReference type="Proteomes" id="UP000316639">
    <property type="component" value="Unassembled WGS sequence"/>
</dbReference>
<dbReference type="AlphaFoldDB" id="A0A563F2S3"/>
<dbReference type="PROSITE" id="PS00622">
    <property type="entry name" value="HTH_LUXR_1"/>
    <property type="match status" value="1"/>
</dbReference>
<dbReference type="PRINTS" id="PR00038">
    <property type="entry name" value="HTHLUXR"/>
</dbReference>
<dbReference type="InterPro" id="IPR000792">
    <property type="entry name" value="Tscrpt_reg_LuxR_C"/>
</dbReference>
<dbReference type="Gene3D" id="1.10.10.10">
    <property type="entry name" value="Winged helix-like DNA-binding domain superfamily/Winged helix DNA-binding domain"/>
    <property type="match status" value="1"/>
</dbReference>
<dbReference type="SMART" id="SM00421">
    <property type="entry name" value="HTH_LUXR"/>
    <property type="match status" value="1"/>
</dbReference>
<dbReference type="Gene3D" id="1.25.40.10">
    <property type="entry name" value="Tetratricopeptide repeat domain"/>
    <property type="match status" value="1"/>
</dbReference>
<dbReference type="Pfam" id="PF00196">
    <property type="entry name" value="GerE"/>
    <property type="match status" value="1"/>
</dbReference>
<comment type="caution">
    <text evidence="2">The sequence shown here is derived from an EMBL/GenBank/DDBJ whole genome shotgun (WGS) entry which is preliminary data.</text>
</comment>
<dbReference type="Pfam" id="PF13191">
    <property type="entry name" value="AAA_16"/>
    <property type="match status" value="1"/>
</dbReference>